<keyword evidence="2" id="KW-0812">Transmembrane</keyword>
<name>A0ABD1GH88_SALDI</name>
<dbReference type="AlphaFoldDB" id="A0ABD1GH88"/>
<reference evidence="3 4" key="1">
    <citation type="submission" date="2024-06" db="EMBL/GenBank/DDBJ databases">
        <title>A chromosome level genome sequence of Diviner's sage (Salvia divinorum).</title>
        <authorList>
            <person name="Ford S.A."/>
            <person name="Ro D.-K."/>
            <person name="Ness R.W."/>
            <person name="Phillips M.A."/>
        </authorList>
    </citation>
    <scope>NUCLEOTIDE SEQUENCE [LARGE SCALE GENOMIC DNA]</scope>
    <source>
        <strain evidence="3">SAF-2024a</strain>
        <tissue evidence="3">Leaf</tissue>
    </source>
</reference>
<keyword evidence="2" id="KW-1133">Transmembrane helix</keyword>
<evidence type="ECO:0000313" key="4">
    <source>
        <dbReference type="Proteomes" id="UP001567538"/>
    </source>
</evidence>
<accession>A0ABD1GH88</accession>
<dbReference type="Proteomes" id="UP001567538">
    <property type="component" value="Unassembled WGS sequence"/>
</dbReference>
<proteinExistence type="predicted"/>
<organism evidence="3 4">
    <name type="scientific">Salvia divinorum</name>
    <name type="common">Maria pastora</name>
    <name type="synonym">Diviner's sage</name>
    <dbReference type="NCBI Taxonomy" id="28513"/>
    <lineage>
        <taxon>Eukaryota</taxon>
        <taxon>Viridiplantae</taxon>
        <taxon>Streptophyta</taxon>
        <taxon>Embryophyta</taxon>
        <taxon>Tracheophyta</taxon>
        <taxon>Spermatophyta</taxon>
        <taxon>Magnoliopsida</taxon>
        <taxon>eudicotyledons</taxon>
        <taxon>Gunneridae</taxon>
        <taxon>Pentapetalae</taxon>
        <taxon>asterids</taxon>
        <taxon>lamiids</taxon>
        <taxon>Lamiales</taxon>
        <taxon>Lamiaceae</taxon>
        <taxon>Nepetoideae</taxon>
        <taxon>Mentheae</taxon>
        <taxon>Salviinae</taxon>
        <taxon>Salvia</taxon>
        <taxon>Salvia subgen. Calosphace</taxon>
    </lineage>
</organism>
<gene>
    <name evidence="3" type="ORF">AAHA92_26445</name>
</gene>
<evidence type="ECO:0000313" key="3">
    <source>
        <dbReference type="EMBL" id="KAL1542336.1"/>
    </source>
</evidence>
<keyword evidence="4" id="KW-1185">Reference proteome</keyword>
<dbReference type="EMBL" id="JBEAFC010000009">
    <property type="protein sequence ID" value="KAL1542336.1"/>
    <property type="molecule type" value="Genomic_DNA"/>
</dbReference>
<keyword evidence="2" id="KW-0472">Membrane</keyword>
<sequence>MGDSNSIAEEQKNPFIVFFTNLISSIKLPFPPKKNGAKSEHAVEAAEPLKLSPPPAADDENKPGFVMFPRQNLEQIKLEGEPDVAGRQTNPLLLWQVYALGGILVARWAWMRWNERKGQKKPDDSPSPSQD</sequence>
<evidence type="ECO:0000256" key="2">
    <source>
        <dbReference type="SAM" id="Phobius"/>
    </source>
</evidence>
<dbReference type="PANTHER" id="PTHR36374:SF1">
    <property type="entry name" value="OS01G0969000 PROTEIN"/>
    <property type="match status" value="1"/>
</dbReference>
<comment type="caution">
    <text evidence="3">The sequence shown here is derived from an EMBL/GenBank/DDBJ whole genome shotgun (WGS) entry which is preliminary data.</text>
</comment>
<feature type="region of interest" description="Disordered" evidence="1">
    <location>
        <begin position="33"/>
        <end position="64"/>
    </location>
</feature>
<evidence type="ECO:0000256" key="1">
    <source>
        <dbReference type="SAM" id="MobiDB-lite"/>
    </source>
</evidence>
<protein>
    <submittedName>
        <fullName evidence="3">Uncharacterized protein</fullName>
    </submittedName>
</protein>
<dbReference type="PANTHER" id="PTHR36374">
    <property type="entry name" value="OS01G0969000 PROTEIN"/>
    <property type="match status" value="1"/>
</dbReference>
<feature type="transmembrane region" description="Helical" evidence="2">
    <location>
        <begin position="92"/>
        <end position="110"/>
    </location>
</feature>